<feature type="transmembrane region" description="Helical" evidence="1">
    <location>
        <begin position="261"/>
        <end position="278"/>
    </location>
</feature>
<evidence type="ECO:0000256" key="1">
    <source>
        <dbReference type="SAM" id="Phobius"/>
    </source>
</evidence>
<proteinExistence type="predicted"/>
<protein>
    <recommendedName>
        <fullName evidence="4">Glycosyltransferase RgtA/B/C/D-like domain-containing protein</fullName>
    </recommendedName>
</protein>
<dbReference type="EMBL" id="CBTJ020000032">
    <property type="protein sequence ID" value="CDI02160.1"/>
    <property type="molecule type" value="Genomic_DNA"/>
</dbReference>
<feature type="transmembrane region" description="Helical" evidence="1">
    <location>
        <begin position="229"/>
        <end position="249"/>
    </location>
</feature>
<feature type="transmembrane region" description="Helical" evidence="1">
    <location>
        <begin position="6"/>
        <end position="24"/>
    </location>
</feature>
<accession>W6M8X1</accession>
<comment type="caution">
    <text evidence="2">The sequence shown here is derived from an EMBL/GenBank/DDBJ whole genome shotgun (WGS) entry which is preliminary data.</text>
</comment>
<evidence type="ECO:0008006" key="4">
    <source>
        <dbReference type="Google" id="ProtNLM"/>
    </source>
</evidence>
<keyword evidence="1" id="KW-0472">Membrane</keyword>
<sequence>MSAVGWWLVGLALGLPWAVGALWIRCAWRDAPPAGLWPLALGYGYILGLLTVTFFLRLQAVAGFAPDFSDPLIELIVLGAAGGWWLWYRGGVAGHFAFFGKRWSQQPLWQRIVFALLLSWLLWRVTGLALEIWWRPLYPWDAWTNWAVRSKVWVELRQWAPFVTPQQWLADPAPAVYTVEAWAYPITVSLLASWPTLAFGNWQETIANLPWLGAALALGLGFYGQVRLWGATPLAALLFTWLLLSLPILDTHIALAGYADLWMAAAFSLAAIAFFQWVRTADRRQGVLALLLALACPLIKLEGTVWLAMFVPALLVVWLRGRPLRVFAGVVMILAIAWWWLGGMAFNIPGLGHFTLRPDLIEVPYLGRFALGYRGTWGPVWKNFFVLANWHLLWYLVLVSLVIAVPKLWAERWRRVMAVFVGSCGLMLFVLFFCTDAQQWAAQYTSINRVFMHVVPALLFWVLTVWIPPRLGEGSTGSVPYSGTLNDG</sequence>
<feature type="transmembrane region" description="Helical" evidence="1">
    <location>
        <begin position="206"/>
        <end position="223"/>
    </location>
</feature>
<dbReference type="STRING" id="1400863.BN873_260016"/>
<feature type="transmembrane region" description="Helical" evidence="1">
    <location>
        <begin position="290"/>
        <end position="319"/>
    </location>
</feature>
<feature type="transmembrane region" description="Helical" evidence="1">
    <location>
        <begin position="450"/>
        <end position="467"/>
    </location>
</feature>
<name>W6M8X1_9GAMM</name>
<keyword evidence="1" id="KW-0812">Transmembrane</keyword>
<organism evidence="2 3">
    <name type="scientific">Candidatus Competibacter denitrificans Run_A_D11</name>
    <dbReference type="NCBI Taxonomy" id="1400863"/>
    <lineage>
        <taxon>Bacteria</taxon>
        <taxon>Pseudomonadati</taxon>
        <taxon>Pseudomonadota</taxon>
        <taxon>Gammaproteobacteria</taxon>
        <taxon>Candidatus Competibacteraceae</taxon>
        <taxon>Candidatus Competibacter</taxon>
    </lineage>
</organism>
<evidence type="ECO:0000313" key="3">
    <source>
        <dbReference type="Proteomes" id="UP000035760"/>
    </source>
</evidence>
<feature type="transmembrane region" description="Helical" evidence="1">
    <location>
        <begin position="384"/>
        <end position="405"/>
    </location>
</feature>
<feature type="transmembrane region" description="Helical" evidence="1">
    <location>
        <begin position="112"/>
        <end position="134"/>
    </location>
</feature>
<feature type="transmembrane region" description="Helical" evidence="1">
    <location>
        <begin position="417"/>
        <end position="438"/>
    </location>
</feature>
<reference evidence="2" key="1">
    <citation type="submission" date="2013-07" db="EMBL/GenBank/DDBJ databases">
        <authorList>
            <person name="McIlroy S."/>
        </authorList>
    </citation>
    <scope>NUCLEOTIDE SEQUENCE [LARGE SCALE GENOMIC DNA]</scope>
    <source>
        <strain evidence="2">Run_A_D11</strain>
    </source>
</reference>
<feature type="transmembrane region" description="Helical" evidence="1">
    <location>
        <begin position="36"/>
        <end position="56"/>
    </location>
</feature>
<gene>
    <name evidence="2" type="ORF">BN873_260016</name>
</gene>
<reference evidence="2" key="2">
    <citation type="submission" date="2014-03" db="EMBL/GenBank/DDBJ databases">
        <title>Candidatus Competibacter-lineage genomes retrieved from metagenomes reveal functional metabolic diversity.</title>
        <authorList>
            <person name="McIlroy S.J."/>
            <person name="Albertsen M."/>
            <person name="Andresen E.K."/>
            <person name="Saunders A.M."/>
            <person name="Kristiansen R."/>
            <person name="Stokholm-Bjerregaard M."/>
            <person name="Nielsen K.L."/>
            <person name="Nielsen P.H."/>
        </authorList>
    </citation>
    <scope>NUCLEOTIDE SEQUENCE</scope>
    <source>
        <strain evidence="2">Run_A_D11</strain>
    </source>
</reference>
<feature type="transmembrane region" description="Helical" evidence="1">
    <location>
        <begin position="326"/>
        <end position="348"/>
    </location>
</feature>
<dbReference type="Proteomes" id="UP000035760">
    <property type="component" value="Unassembled WGS sequence"/>
</dbReference>
<evidence type="ECO:0000313" key="2">
    <source>
        <dbReference type="EMBL" id="CDI02160.1"/>
    </source>
</evidence>
<keyword evidence="1" id="KW-1133">Transmembrane helix</keyword>
<feature type="transmembrane region" description="Helical" evidence="1">
    <location>
        <begin position="76"/>
        <end position="100"/>
    </location>
</feature>
<keyword evidence="3" id="KW-1185">Reference proteome</keyword>
<dbReference type="AlphaFoldDB" id="W6M8X1"/>